<name>A0A9X1X025_9SPHI</name>
<evidence type="ECO:0000256" key="5">
    <source>
        <dbReference type="ARBA" id="ARBA00023136"/>
    </source>
</evidence>
<evidence type="ECO:0000256" key="3">
    <source>
        <dbReference type="ARBA" id="ARBA00022692"/>
    </source>
</evidence>
<evidence type="ECO:0000256" key="6">
    <source>
        <dbReference type="SAM" id="Phobius"/>
    </source>
</evidence>
<dbReference type="InterPro" id="IPR003856">
    <property type="entry name" value="LPS_length_determ_N"/>
</dbReference>
<dbReference type="EMBL" id="JALJEJ010000001">
    <property type="protein sequence ID" value="MCJ8208568.1"/>
    <property type="molecule type" value="Genomic_DNA"/>
</dbReference>
<dbReference type="RefSeq" id="WP_245128396.1">
    <property type="nucleotide sequence ID" value="NZ_JALJEJ010000001.1"/>
</dbReference>
<dbReference type="AlphaFoldDB" id="A0A9X1X025"/>
<organism evidence="8 9">
    <name type="scientific">Mucilaginibacter straminoryzae</name>
    <dbReference type="NCBI Taxonomy" id="2932774"/>
    <lineage>
        <taxon>Bacteria</taxon>
        <taxon>Pseudomonadati</taxon>
        <taxon>Bacteroidota</taxon>
        <taxon>Sphingobacteriia</taxon>
        <taxon>Sphingobacteriales</taxon>
        <taxon>Sphingobacteriaceae</taxon>
        <taxon>Mucilaginibacter</taxon>
    </lineage>
</organism>
<evidence type="ECO:0000256" key="1">
    <source>
        <dbReference type="ARBA" id="ARBA00004651"/>
    </source>
</evidence>
<feature type="domain" description="Polysaccharide chain length determinant N-terminal" evidence="7">
    <location>
        <begin position="33"/>
        <end position="122"/>
    </location>
</feature>
<dbReference type="Proteomes" id="UP001139450">
    <property type="component" value="Unassembled WGS sequence"/>
</dbReference>
<evidence type="ECO:0000313" key="9">
    <source>
        <dbReference type="Proteomes" id="UP001139450"/>
    </source>
</evidence>
<keyword evidence="2" id="KW-1003">Cell membrane</keyword>
<protein>
    <submittedName>
        <fullName evidence="8">Wzz/FepE/Etk N-terminal domain-containing protein</fullName>
    </submittedName>
</protein>
<reference evidence="8" key="1">
    <citation type="submission" date="2022-04" db="EMBL/GenBank/DDBJ databases">
        <title>Mucilaginibacter sp. RS28 isolated from freshwater.</title>
        <authorList>
            <person name="Ko S.-R."/>
        </authorList>
    </citation>
    <scope>NUCLEOTIDE SEQUENCE</scope>
    <source>
        <strain evidence="8">RS28</strain>
    </source>
</reference>
<gene>
    <name evidence="8" type="ORF">MUY27_02535</name>
</gene>
<keyword evidence="9" id="KW-1185">Reference proteome</keyword>
<dbReference type="Pfam" id="PF02706">
    <property type="entry name" value="Wzz"/>
    <property type="match status" value="1"/>
</dbReference>
<feature type="transmembrane region" description="Helical" evidence="6">
    <location>
        <begin position="40"/>
        <end position="58"/>
    </location>
</feature>
<dbReference type="GO" id="GO:0005886">
    <property type="term" value="C:plasma membrane"/>
    <property type="evidence" value="ECO:0007669"/>
    <property type="project" value="UniProtKB-SubCell"/>
</dbReference>
<dbReference type="PANTHER" id="PTHR32309:SF31">
    <property type="entry name" value="CAPSULAR EXOPOLYSACCHARIDE FAMILY"/>
    <property type="match status" value="1"/>
</dbReference>
<keyword evidence="4 6" id="KW-1133">Transmembrane helix</keyword>
<sequence>MHNINGVENSDNNSKEEITLRALILKLHEWRNYLFGKWRYILIFSLLGAAIGFTYAFFQKPVYTATTTFVLEASESGNGLMSQYAGLASMAGIDLGDRGGGIFSGDNIIELYKSRKMLEKTLLTPVVINGQRQTLIQCYINFNELKDSWKDRPQLLALNFDNTNNKSIKFNQTARLRDSVLGWTVDEIRRNCLTVDKLDKKLSIIKVDVKSKDEDFSKRFNEELVKNVNQFYTQTKTKKSLDNVSILQHKVDSVKNVMNGAIYSAVAAIDATPNLNPTKQVQRNVPSQKAQFTAEANKAILSNLMQSLELGKISLLKETPLIQPVDTPVYPLKKEKFGLLKGLILGGIGLGFITCLFLVFRRLYILTIIEDGLI</sequence>
<keyword evidence="5 6" id="KW-0472">Membrane</keyword>
<evidence type="ECO:0000256" key="2">
    <source>
        <dbReference type="ARBA" id="ARBA00022475"/>
    </source>
</evidence>
<evidence type="ECO:0000259" key="7">
    <source>
        <dbReference type="Pfam" id="PF02706"/>
    </source>
</evidence>
<proteinExistence type="predicted"/>
<feature type="transmembrane region" description="Helical" evidence="6">
    <location>
        <begin position="339"/>
        <end position="360"/>
    </location>
</feature>
<comment type="subcellular location">
    <subcellularLocation>
        <location evidence="1">Cell membrane</location>
        <topology evidence="1">Multi-pass membrane protein</topology>
    </subcellularLocation>
</comment>
<keyword evidence="3 6" id="KW-0812">Transmembrane</keyword>
<accession>A0A9X1X025</accession>
<dbReference type="InterPro" id="IPR050445">
    <property type="entry name" value="Bact_polysacc_biosynth/exp"/>
</dbReference>
<evidence type="ECO:0000313" key="8">
    <source>
        <dbReference type="EMBL" id="MCJ8208568.1"/>
    </source>
</evidence>
<evidence type="ECO:0000256" key="4">
    <source>
        <dbReference type="ARBA" id="ARBA00022989"/>
    </source>
</evidence>
<comment type="caution">
    <text evidence="8">The sequence shown here is derived from an EMBL/GenBank/DDBJ whole genome shotgun (WGS) entry which is preliminary data.</text>
</comment>
<dbReference type="PANTHER" id="PTHR32309">
    <property type="entry name" value="TYROSINE-PROTEIN KINASE"/>
    <property type="match status" value="1"/>
</dbReference>